<dbReference type="InterPro" id="IPR011990">
    <property type="entry name" value="TPR-like_helical_dom_sf"/>
</dbReference>
<dbReference type="Proteomes" id="UP001597083">
    <property type="component" value="Unassembled WGS sequence"/>
</dbReference>
<dbReference type="Gene3D" id="1.25.40.10">
    <property type="entry name" value="Tetratricopeptide repeat domain"/>
    <property type="match status" value="1"/>
</dbReference>
<gene>
    <name evidence="1" type="ORF">ACFQ07_33435</name>
</gene>
<dbReference type="EMBL" id="JBHTIR010004370">
    <property type="protein sequence ID" value="MFD0857155.1"/>
    <property type="molecule type" value="Genomic_DNA"/>
</dbReference>
<keyword evidence="2" id="KW-1185">Reference proteome</keyword>
<proteinExistence type="predicted"/>
<accession>A0ABW3CSG4</accession>
<dbReference type="SUPFAM" id="SSF48452">
    <property type="entry name" value="TPR-like"/>
    <property type="match status" value="1"/>
</dbReference>
<evidence type="ECO:0008006" key="3">
    <source>
        <dbReference type="Google" id="ProtNLM"/>
    </source>
</evidence>
<comment type="caution">
    <text evidence="1">The sequence shown here is derived from an EMBL/GenBank/DDBJ whole genome shotgun (WGS) entry which is preliminary data.</text>
</comment>
<evidence type="ECO:0000313" key="2">
    <source>
        <dbReference type="Proteomes" id="UP001597083"/>
    </source>
</evidence>
<reference evidence="2" key="1">
    <citation type="journal article" date="2019" name="Int. J. Syst. Evol. Microbiol.">
        <title>The Global Catalogue of Microorganisms (GCM) 10K type strain sequencing project: providing services to taxonomists for standard genome sequencing and annotation.</title>
        <authorList>
            <consortium name="The Broad Institute Genomics Platform"/>
            <consortium name="The Broad Institute Genome Sequencing Center for Infectious Disease"/>
            <person name="Wu L."/>
            <person name="Ma J."/>
        </authorList>
    </citation>
    <scope>NUCLEOTIDE SEQUENCE [LARGE SCALE GENOMIC DNA]</scope>
    <source>
        <strain evidence="2">JCM 31696</strain>
    </source>
</reference>
<organism evidence="1 2">
    <name type="scientific">Actinomadura adrarensis</name>
    <dbReference type="NCBI Taxonomy" id="1819600"/>
    <lineage>
        <taxon>Bacteria</taxon>
        <taxon>Bacillati</taxon>
        <taxon>Actinomycetota</taxon>
        <taxon>Actinomycetes</taxon>
        <taxon>Streptosporangiales</taxon>
        <taxon>Thermomonosporaceae</taxon>
        <taxon>Actinomadura</taxon>
    </lineage>
</organism>
<evidence type="ECO:0000313" key="1">
    <source>
        <dbReference type="EMBL" id="MFD0857155.1"/>
    </source>
</evidence>
<name>A0ABW3CSG4_9ACTN</name>
<sequence>MGAVDVQDVEAIRETSQALVKLDTLHGGNDLYPLALRIFRASNRQLATGDYNPTVERDLMAATGEAGEVAAWLAYDADQQDASRQIIHEALLLSRQAGDRSMELFQLSHLAMQSVQLHRAAEAYRIVGDVLGTEELAPRVGALFNIRRGRALAQMGDRMGAFDALDSACSTLDQGISPRDPYWTWWVTDPEISWHRAMAHAELGEWSVSVSLFQEAARQRTEYQRAWYNDQAHLLNALVHVRAWQDAEPVILELLNGAGAVESGRTTNLLRRVADRIARAKDVPSTVTDAAGELLARHAV</sequence>
<protein>
    <recommendedName>
        <fullName evidence="3">XRE family transcriptional regulator</fullName>
    </recommendedName>
</protein>